<protein>
    <submittedName>
        <fullName evidence="1">Uncharacterized protein</fullName>
    </submittedName>
</protein>
<reference evidence="1 2" key="2">
    <citation type="journal article" date="2022" name="Mol. Ecol. Resour.">
        <title>The genomes of chicory, endive, great burdock and yacon provide insights into Asteraceae paleo-polyploidization history and plant inulin production.</title>
        <authorList>
            <person name="Fan W."/>
            <person name="Wang S."/>
            <person name="Wang H."/>
            <person name="Wang A."/>
            <person name="Jiang F."/>
            <person name="Liu H."/>
            <person name="Zhao H."/>
            <person name="Xu D."/>
            <person name="Zhang Y."/>
        </authorList>
    </citation>
    <scope>NUCLEOTIDE SEQUENCE [LARGE SCALE GENOMIC DNA]</scope>
    <source>
        <strain evidence="2">cv. Punajuju</strain>
        <tissue evidence="1">Leaves</tissue>
    </source>
</reference>
<proteinExistence type="predicted"/>
<dbReference type="EMBL" id="CM042014">
    <property type="protein sequence ID" value="KAI3722076.1"/>
    <property type="molecule type" value="Genomic_DNA"/>
</dbReference>
<keyword evidence="2" id="KW-1185">Reference proteome</keyword>
<organism evidence="1 2">
    <name type="scientific">Cichorium intybus</name>
    <name type="common">Chicory</name>
    <dbReference type="NCBI Taxonomy" id="13427"/>
    <lineage>
        <taxon>Eukaryota</taxon>
        <taxon>Viridiplantae</taxon>
        <taxon>Streptophyta</taxon>
        <taxon>Embryophyta</taxon>
        <taxon>Tracheophyta</taxon>
        <taxon>Spermatophyta</taxon>
        <taxon>Magnoliopsida</taxon>
        <taxon>eudicotyledons</taxon>
        <taxon>Gunneridae</taxon>
        <taxon>Pentapetalae</taxon>
        <taxon>asterids</taxon>
        <taxon>campanulids</taxon>
        <taxon>Asterales</taxon>
        <taxon>Asteraceae</taxon>
        <taxon>Cichorioideae</taxon>
        <taxon>Cichorieae</taxon>
        <taxon>Cichoriinae</taxon>
        <taxon>Cichorium</taxon>
    </lineage>
</organism>
<accession>A0ACB9BJ97</accession>
<evidence type="ECO:0000313" key="2">
    <source>
        <dbReference type="Proteomes" id="UP001055811"/>
    </source>
</evidence>
<gene>
    <name evidence="1" type="ORF">L2E82_33102</name>
</gene>
<comment type="caution">
    <text evidence="1">The sequence shown here is derived from an EMBL/GenBank/DDBJ whole genome shotgun (WGS) entry which is preliminary data.</text>
</comment>
<evidence type="ECO:0000313" key="1">
    <source>
        <dbReference type="EMBL" id="KAI3722076.1"/>
    </source>
</evidence>
<name>A0ACB9BJ97_CICIN</name>
<dbReference type="Proteomes" id="UP001055811">
    <property type="component" value="Linkage Group LG06"/>
</dbReference>
<sequence length="142" mass="15803">MEPSKMNTAILWNKELARLWKWATQDAVCSIATNGFLFLTYESPTLLATSFTLEVILDHFTPGAAELLSMLLLVKLDFGSSLVSSWLNVSSLLDTQKLDAIILLLSITSLCFVPSQVDKRALLSRWSVGMHLEGRRTEAIKS</sequence>
<reference evidence="2" key="1">
    <citation type="journal article" date="2022" name="Mol. Ecol. Resour.">
        <title>The genomes of chicory, endive, great burdock and yacon provide insights into Asteraceae palaeo-polyploidization history and plant inulin production.</title>
        <authorList>
            <person name="Fan W."/>
            <person name="Wang S."/>
            <person name="Wang H."/>
            <person name="Wang A."/>
            <person name="Jiang F."/>
            <person name="Liu H."/>
            <person name="Zhao H."/>
            <person name="Xu D."/>
            <person name="Zhang Y."/>
        </authorList>
    </citation>
    <scope>NUCLEOTIDE SEQUENCE [LARGE SCALE GENOMIC DNA]</scope>
    <source>
        <strain evidence="2">cv. Punajuju</strain>
    </source>
</reference>